<dbReference type="PANTHER" id="PTHR14859">
    <property type="entry name" value="CALCOFLUOR WHITE HYPERSENSITIVE PROTEIN PRECURSOR"/>
    <property type="match status" value="1"/>
</dbReference>
<keyword evidence="2" id="KW-0812">Transmembrane</keyword>
<gene>
    <name evidence="7" type="ORF">HETIRDRAFT_458538</name>
</gene>
<organism evidence="7 8">
    <name type="scientific">Heterobasidion irregulare (strain TC 32-1)</name>
    <dbReference type="NCBI Taxonomy" id="747525"/>
    <lineage>
        <taxon>Eukaryota</taxon>
        <taxon>Fungi</taxon>
        <taxon>Dikarya</taxon>
        <taxon>Basidiomycota</taxon>
        <taxon>Agaricomycotina</taxon>
        <taxon>Agaricomycetes</taxon>
        <taxon>Russulales</taxon>
        <taxon>Bondarzewiaceae</taxon>
        <taxon>Heterobasidion</taxon>
        <taxon>Heterobasidion annosum species complex</taxon>
    </lineage>
</organism>
<evidence type="ECO:0000259" key="5">
    <source>
        <dbReference type="Pfam" id="PF23022"/>
    </source>
</evidence>
<dbReference type="InterPro" id="IPR053911">
    <property type="entry name" value="PGAP2IP_TM_2nd"/>
</dbReference>
<dbReference type="GO" id="GO:0031505">
    <property type="term" value="P:fungal-type cell wall organization"/>
    <property type="evidence" value="ECO:0007669"/>
    <property type="project" value="TreeGrafter"/>
</dbReference>
<dbReference type="InParanoid" id="W4KCX4"/>
<dbReference type="InterPro" id="IPR036691">
    <property type="entry name" value="Endo/exonu/phosph_ase_sf"/>
</dbReference>
<dbReference type="STRING" id="747525.W4KCX4"/>
<dbReference type="GO" id="GO:0006506">
    <property type="term" value="P:GPI anchor biosynthetic process"/>
    <property type="evidence" value="ECO:0007669"/>
    <property type="project" value="TreeGrafter"/>
</dbReference>
<feature type="transmembrane region" description="Helical" evidence="2">
    <location>
        <begin position="367"/>
        <end position="384"/>
    </location>
</feature>
<feature type="transmembrane region" description="Helical" evidence="2">
    <location>
        <begin position="111"/>
        <end position="131"/>
    </location>
</feature>
<dbReference type="Pfam" id="PF23021">
    <property type="entry name" value="6TM_2nd_PGAP2IP"/>
    <property type="match status" value="1"/>
</dbReference>
<feature type="domain" description="PGAP2IP C-terminal nuclease-like" evidence="6">
    <location>
        <begin position="803"/>
        <end position="978"/>
    </location>
</feature>
<evidence type="ECO:0000313" key="8">
    <source>
        <dbReference type="Proteomes" id="UP000030671"/>
    </source>
</evidence>
<feature type="transmembrane region" description="Helical" evidence="2">
    <location>
        <begin position="172"/>
        <end position="190"/>
    </location>
</feature>
<reference evidence="7 8" key="1">
    <citation type="journal article" date="2012" name="New Phytol.">
        <title>Insight into trade-off between wood decay and parasitism from the genome of a fungal forest pathogen.</title>
        <authorList>
            <person name="Olson A."/>
            <person name="Aerts A."/>
            <person name="Asiegbu F."/>
            <person name="Belbahri L."/>
            <person name="Bouzid O."/>
            <person name="Broberg A."/>
            <person name="Canback B."/>
            <person name="Coutinho P.M."/>
            <person name="Cullen D."/>
            <person name="Dalman K."/>
            <person name="Deflorio G."/>
            <person name="van Diepen L.T."/>
            <person name="Dunand C."/>
            <person name="Duplessis S."/>
            <person name="Durling M."/>
            <person name="Gonthier P."/>
            <person name="Grimwood J."/>
            <person name="Fossdal C.G."/>
            <person name="Hansson D."/>
            <person name="Henrissat B."/>
            <person name="Hietala A."/>
            <person name="Himmelstrand K."/>
            <person name="Hoffmeister D."/>
            <person name="Hogberg N."/>
            <person name="James T.Y."/>
            <person name="Karlsson M."/>
            <person name="Kohler A."/>
            <person name="Kues U."/>
            <person name="Lee Y.H."/>
            <person name="Lin Y.C."/>
            <person name="Lind M."/>
            <person name="Lindquist E."/>
            <person name="Lombard V."/>
            <person name="Lucas S."/>
            <person name="Lunden K."/>
            <person name="Morin E."/>
            <person name="Murat C."/>
            <person name="Park J."/>
            <person name="Raffaello T."/>
            <person name="Rouze P."/>
            <person name="Salamov A."/>
            <person name="Schmutz J."/>
            <person name="Solheim H."/>
            <person name="Stahlberg J."/>
            <person name="Velez H."/>
            <person name="de Vries R.P."/>
            <person name="Wiebenga A."/>
            <person name="Woodward S."/>
            <person name="Yakovlev I."/>
            <person name="Garbelotto M."/>
            <person name="Martin F."/>
            <person name="Grigoriev I.V."/>
            <person name="Stenlid J."/>
        </authorList>
    </citation>
    <scope>NUCLEOTIDE SEQUENCE [LARGE SCALE GENOMIC DNA]</scope>
    <source>
        <strain evidence="7 8">TC 32-1</strain>
    </source>
</reference>
<dbReference type="Gene3D" id="3.60.10.10">
    <property type="entry name" value="Endonuclease/exonuclease/phosphatase"/>
    <property type="match status" value="1"/>
</dbReference>
<keyword evidence="2" id="KW-1133">Transmembrane helix</keyword>
<dbReference type="InterPro" id="IPR019402">
    <property type="entry name" value="CWH43_N"/>
</dbReference>
<evidence type="ECO:0000259" key="4">
    <source>
        <dbReference type="Pfam" id="PF23021"/>
    </source>
</evidence>
<dbReference type="Pfam" id="PF23226">
    <property type="entry name" value="Exo_endo_phos_PGAP2IP"/>
    <property type="match status" value="2"/>
</dbReference>
<feature type="transmembrane region" description="Helical" evidence="2">
    <location>
        <begin position="143"/>
        <end position="160"/>
    </location>
</feature>
<dbReference type="AlphaFoldDB" id="W4KCX4"/>
<dbReference type="GeneID" id="20676921"/>
<dbReference type="GO" id="GO:0005783">
    <property type="term" value="C:endoplasmic reticulum"/>
    <property type="evidence" value="ECO:0007669"/>
    <property type="project" value="TreeGrafter"/>
</dbReference>
<evidence type="ECO:0000259" key="6">
    <source>
        <dbReference type="Pfam" id="PF23226"/>
    </source>
</evidence>
<dbReference type="RefSeq" id="XP_009545222.1">
    <property type="nucleotide sequence ID" value="XM_009546927.1"/>
</dbReference>
<dbReference type="eggNOG" id="KOG3979">
    <property type="taxonomic scope" value="Eukaryota"/>
</dbReference>
<keyword evidence="2" id="KW-0472">Membrane</keyword>
<dbReference type="EMBL" id="KI925457">
    <property type="protein sequence ID" value="ETW82916.1"/>
    <property type="molecule type" value="Genomic_DNA"/>
</dbReference>
<feature type="domain" description="PGAP2IP second transmembrane" evidence="4">
    <location>
        <begin position="516"/>
        <end position="699"/>
    </location>
</feature>
<proteinExistence type="predicted"/>
<evidence type="ECO:0000256" key="2">
    <source>
        <dbReference type="SAM" id="Phobius"/>
    </source>
</evidence>
<evidence type="ECO:0000259" key="3">
    <source>
        <dbReference type="Pfam" id="PF10277"/>
    </source>
</evidence>
<feature type="transmembrane region" description="Helical" evidence="2">
    <location>
        <begin position="29"/>
        <end position="47"/>
    </location>
</feature>
<dbReference type="InterPro" id="IPR051916">
    <property type="entry name" value="GPI-anchor_lipid_remodeler"/>
</dbReference>
<feature type="domain" description="PGAP2IP C-terminal nuclease-like" evidence="6">
    <location>
        <begin position="758"/>
        <end position="802"/>
    </location>
</feature>
<feature type="domain" description="CWH43-like N-terminal" evidence="3">
    <location>
        <begin position="22"/>
        <end position="228"/>
    </location>
</feature>
<evidence type="ECO:0000256" key="1">
    <source>
        <dbReference type="SAM" id="MobiDB-lite"/>
    </source>
</evidence>
<dbReference type="GO" id="GO:0016020">
    <property type="term" value="C:membrane"/>
    <property type="evidence" value="ECO:0007669"/>
    <property type="project" value="GOC"/>
</dbReference>
<feature type="transmembrane region" description="Helical" evidence="2">
    <location>
        <begin position="311"/>
        <end position="331"/>
    </location>
</feature>
<name>W4KCX4_HETIT</name>
<feature type="transmembrane region" description="Helical" evidence="2">
    <location>
        <begin position="650"/>
        <end position="674"/>
    </location>
</feature>
<feature type="transmembrane region" description="Helical" evidence="2">
    <location>
        <begin position="609"/>
        <end position="630"/>
    </location>
</feature>
<evidence type="ECO:0000313" key="7">
    <source>
        <dbReference type="EMBL" id="ETW82916.1"/>
    </source>
</evidence>
<dbReference type="InterPro" id="IPR053912">
    <property type="entry name" value="PGAP2IP_TM_1nd"/>
</dbReference>
<protein>
    <recommendedName>
        <fullName evidence="9">Calcofluor white hypersensitive protein</fullName>
    </recommendedName>
</protein>
<dbReference type="InterPro" id="IPR057315">
    <property type="entry name" value="Exo_endo_phos_PGAP2IP_C"/>
</dbReference>
<feature type="domain" description="PGAP2IP first transmembrane" evidence="5">
    <location>
        <begin position="316"/>
        <end position="470"/>
    </location>
</feature>
<dbReference type="PANTHER" id="PTHR14859:SF1">
    <property type="entry name" value="PGAP2-INTERACTING PROTEIN"/>
    <property type="match status" value="1"/>
</dbReference>
<dbReference type="Proteomes" id="UP000030671">
    <property type="component" value="Unassembled WGS sequence"/>
</dbReference>
<dbReference type="Pfam" id="PF23022">
    <property type="entry name" value="6TM_1st_PGAP2IP"/>
    <property type="match status" value="1"/>
</dbReference>
<feature type="transmembrane region" description="Helical" evidence="2">
    <location>
        <begin position="583"/>
        <end position="603"/>
    </location>
</feature>
<dbReference type="SUPFAM" id="SSF56219">
    <property type="entry name" value="DNase I-like"/>
    <property type="match status" value="1"/>
</dbReference>
<dbReference type="KEGG" id="hir:HETIRDRAFT_458538"/>
<evidence type="ECO:0008006" key="9">
    <source>
        <dbReference type="Google" id="ProtNLM"/>
    </source>
</evidence>
<dbReference type="HOGENOM" id="CLU_009808_0_0_1"/>
<feature type="region of interest" description="Disordered" evidence="1">
    <location>
        <begin position="481"/>
        <end position="505"/>
    </location>
</feature>
<sequence>MPPGKADDPARYPAIFSLRAASLARAHTVLSLAAFASALALGCTLHFRKIVKNGVAGWPQEWFPSVSATIGDWYPERNIFQILIALNSGPRFIVLLLTYLHTHSKFPSSSLPSLLLVTGVVRTLSCGGWVYITSSDDHDAHDVLMIIYIVCNIPWMWANARLAVGRARRRRIWIASSFWLSLIPMVYFFIQHKVHHVPGAYTRYSLFEWSLILFDVLYDATAELEFRDSGLKISIGAAPTDFNGDGGTYDETHASASKNTQDGLAPSALVSEKVESVDATAPEVAGTPEASRALGTFLSAQRPAFSFLADVYFSYQTWTVLTALPVTLFYFSVWKLALAGPEFSTLATLAPVFLASRRVREACRTRLGRAVLATIVAGAGIGSWGAESVWARLGGVVMGTAAGVIRWAGEWEETAVEGGGHHGIVFLLGLLVSALSKHLNNGNNPGWPIVDEKSGGHHKSILILSALALVEFMTRPASSPYPPALSLPSSLSSTEQTPSKHTARPNADAYANAKAGPWLPSALALGALLYALHERLTDPSTLVAWSWTGYPLSGPHPHAHAPLTLVAQALGVALALSASSPRLASFLAHPAWCMFGMASAGVLYACKDWAGYLGALAHAVFLVSIAPQVLRAAGAAARGAGGTGRRTARVFVAAWATWVVLLFSGTFTVAYAFVPGAWSFRERTDLVLASQLILLTPAFHWPSLTRPLTPSLPALQRATHTRTYTLLALVALLGLLAPLTAHAPSPPPAPAPAHARARLLNAGIWTVHFGIDDAGRDSQRRMRDLVRDMQLDVVGLLETDLHYVDIGPGPNQHTWGAVLMSKFPILKSTHHLLPSPDGELAPAIEAILDIYGTNVTVLVAHNGQEETPLDRELQATELARIMAASYPDPLIYLGYVVTKPKALRPAPYDIMVTDGKVHDIDHEDWDRWCEYIFYRGLYRTAYARVSRSTITDTELQIGQFVVPRYGHAVVNDTEEDRYLRAWKEQLPEEHWFPMEYYSPGRRGHFYHVFNTPLYYGFPDNVVL</sequence>
<dbReference type="Pfam" id="PF10277">
    <property type="entry name" value="Frag1"/>
    <property type="match status" value="1"/>
</dbReference>
<dbReference type="FunCoup" id="W4KCX4">
    <property type="interactions" value="146"/>
</dbReference>
<keyword evidence="8" id="KW-1185">Reference proteome</keyword>
<dbReference type="OrthoDB" id="68581at2759"/>
<feature type="transmembrane region" description="Helical" evidence="2">
    <location>
        <begin position="724"/>
        <end position="741"/>
    </location>
</feature>
<accession>W4KCX4</accession>